<dbReference type="AlphaFoldDB" id="A0A7X0X547"/>
<sequence>MIRLCTITDLEPLLEISYKTFDETFRVQNKPENIDTYLKTTFTLEKLRKELDNPHSYFYFIYDQEEIAGYLKLNLEEAQTEEILGKTIEIERIYLLKAYQNRGLGKELFTQALKIAKETHVEKIWLGVWEQNKNAIQFYEKLGFSAEGKHAFYMGDDRQIDIIMSKRLEK</sequence>
<keyword evidence="1 4" id="KW-0808">Transferase</keyword>
<organism evidence="4 5">
    <name type="scientific">Listeria immobilis</name>
    <dbReference type="NCBI Taxonomy" id="2713502"/>
    <lineage>
        <taxon>Bacteria</taxon>
        <taxon>Bacillati</taxon>
        <taxon>Bacillota</taxon>
        <taxon>Bacilli</taxon>
        <taxon>Bacillales</taxon>
        <taxon>Listeriaceae</taxon>
        <taxon>Listeria</taxon>
    </lineage>
</organism>
<dbReference type="PANTHER" id="PTHR43420">
    <property type="entry name" value="ACETYLTRANSFERASE"/>
    <property type="match status" value="1"/>
</dbReference>
<comment type="caution">
    <text evidence="4">The sequence shown here is derived from an EMBL/GenBank/DDBJ whole genome shotgun (WGS) entry which is preliminary data.</text>
</comment>
<feature type="domain" description="N-acetyltransferase" evidence="3">
    <location>
        <begin position="1"/>
        <end position="169"/>
    </location>
</feature>
<reference evidence="4 5" key="1">
    <citation type="submission" date="2020-03" db="EMBL/GenBank/DDBJ databases">
        <title>Soil Listeria distribution.</title>
        <authorList>
            <person name="Liao J."/>
            <person name="Wiedmann M."/>
        </authorList>
    </citation>
    <scope>NUCLEOTIDE SEQUENCE [LARGE SCALE GENOMIC DNA]</scope>
    <source>
        <strain evidence="4 5">FSL L7-1554</strain>
    </source>
</reference>
<dbReference type="CDD" id="cd04301">
    <property type="entry name" value="NAT_SF"/>
    <property type="match status" value="1"/>
</dbReference>
<evidence type="ECO:0000313" key="4">
    <source>
        <dbReference type="EMBL" id="MBC1487812.1"/>
    </source>
</evidence>
<dbReference type="InterPro" id="IPR016181">
    <property type="entry name" value="Acyl_CoA_acyltransferase"/>
</dbReference>
<dbReference type="SUPFAM" id="SSF55729">
    <property type="entry name" value="Acyl-CoA N-acyltransferases (Nat)"/>
    <property type="match status" value="1"/>
</dbReference>
<dbReference type="EMBL" id="JAASTW010000002">
    <property type="protein sequence ID" value="MBC1487812.1"/>
    <property type="molecule type" value="Genomic_DNA"/>
</dbReference>
<dbReference type="PROSITE" id="PS51186">
    <property type="entry name" value="GNAT"/>
    <property type="match status" value="1"/>
</dbReference>
<dbReference type="GO" id="GO:0016747">
    <property type="term" value="F:acyltransferase activity, transferring groups other than amino-acyl groups"/>
    <property type="evidence" value="ECO:0007669"/>
    <property type="project" value="InterPro"/>
</dbReference>
<dbReference type="RefSeq" id="WP_185380538.1">
    <property type="nucleotide sequence ID" value="NZ_JAASTW010000002.1"/>
</dbReference>
<protein>
    <submittedName>
        <fullName evidence="4">GNAT family N-acetyltransferase</fullName>
    </submittedName>
</protein>
<keyword evidence="2" id="KW-0012">Acyltransferase</keyword>
<dbReference type="PANTHER" id="PTHR43420:SF47">
    <property type="entry name" value="N-ACETYLTRANSFERASE DOMAIN-CONTAINING PROTEIN"/>
    <property type="match status" value="1"/>
</dbReference>
<dbReference type="Proteomes" id="UP000561617">
    <property type="component" value="Unassembled WGS sequence"/>
</dbReference>
<evidence type="ECO:0000313" key="5">
    <source>
        <dbReference type="Proteomes" id="UP000561617"/>
    </source>
</evidence>
<dbReference type="Gene3D" id="3.40.630.30">
    <property type="match status" value="1"/>
</dbReference>
<evidence type="ECO:0000256" key="2">
    <source>
        <dbReference type="ARBA" id="ARBA00023315"/>
    </source>
</evidence>
<dbReference type="Pfam" id="PF00583">
    <property type="entry name" value="Acetyltransf_1"/>
    <property type="match status" value="1"/>
</dbReference>
<accession>A0A7X0X547</accession>
<name>A0A7X0X547_9LIST</name>
<evidence type="ECO:0000256" key="1">
    <source>
        <dbReference type="ARBA" id="ARBA00022679"/>
    </source>
</evidence>
<gene>
    <name evidence="4" type="ORF">HCJ38_02070</name>
</gene>
<evidence type="ECO:0000259" key="3">
    <source>
        <dbReference type="PROSITE" id="PS51186"/>
    </source>
</evidence>
<dbReference type="InterPro" id="IPR000182">
    <property type="entry name" value="GNAT_dom"/>
</dbReference>
<proteinExistence type="predicted"/>
<dbReference type="InterPro" id="IPR050680">
    <property type="entry name" value="YpeA/RimI_acetyltransf"/>
</dbReference>